<protein>
    <submittedName>
        <fullName evidence="1">Uncharacterized protein</fullName>
    </submittedName>
</protein>
<comment type="caution">
    <text evidence="1">The sequence shown here is derived from an EMBL/GenBank/DDBJ whole genome shotgun (WGS) entry which is preliminary data.</text>
</comment>
<reference evidence="1 2" key="1">
    <citation type="submission" date="2015-10" db="EMBL/GenBank/DDBJ databases">
        <title>Genome analyses suggest a sexual origin of heterokaryosis in a supposedly ancient asexual fungus.</title>
        <authorList>
            <person name="Ropars J."/>
            <person name="Sedzielewska K."/>
            <person name="Noel J."/>
            <person name="Charron P."/>
            <person name="Farinelli L."/>
            <person name="Marton T."/>
            <person name="Kruger M."/>
            <person name="Pelin A."/>
            <person name="Brachmann A."/>
            <person name="Corradi N."/>
        </authorList>
    </citation>
    <scope>NUCLEOTIDE SEQUENCE [LARGE SCALE GENOMIC DNA]</scope>
    <source>
        <strain evidence="1 2">A4</strain>
    </source>
</reference>
<evidence type="ECO:0000313" key="2">
    <source>
        <dbReference type="Proteomes" id="UP000234323"/>
    </source>
</evidence>
<dbReference type="VEuPathDB" id="FungiDB:RhiirA1_398915"/>
<accession>A0A2I1G3I5</accession>
<proteinExistence type="predicted"/>
<dbReference type="EMBL" id="LLXI01000134">
    <property type="protein sequence ID" value="PKY41146.1"/>
    <property type="molecule type" value="Genomic_DNA"/>
</dbReference>
<evidence type="ECO:0000313" key="1">
    <source>
        <dbReference type="EMBL" id="PKY41146.1"/>
    </source>
</evidence>
<sequence length="295" mass="33840">MKPQHMKGKPKWVTAWVTDIVYGKILSITHYPNSTPVSYLEHWKYQNVSSNPQPRTPCSQPITIVPCQGCSQHFSYYVGNLKPKFPAPTQRHNTFNVLKYSHLHYHLLAYNDHLIQHGHIPSMNFTPSAPPSLDTRIPPNHKLISQLVDNDNVVKDLQNLFNVLAPFIELEIYTDGAYDCEFAQNEFPMSYSWTTANLTNTNIAYNEDPIKSTITFYGRLFTIHQTLSLNIRLHTFNDIADAQAKVGRLHLHLPTQTLTLLWNVEIPLDKDVQKCIGTISNYKPYQPPFVIGNKK</sequence>
<gene>
    <name evidence="1" type="ORF">RhiirA4_454667</name>
</gene>
<organism evidence="1 2">
    <name type="scientific">Rhizophagus irregularis</name>
    <dbReference type="NCBI Taxonomy" id="588596"/>
    <lineage>
        <taxon>Eukaryota</taxon>
        <taxon>Fungi</taxon>
        <taxon>Fungi incertae sedis</taxon>
        <taxon>Mucoromycota</taxon>
        <taxon>Glomeromycotina</taxon>
        <taxon>Glomeromycetes</taxon>
        <taxon>Glomerales</taxon>
        <taxon>Glomeraceae</taxon>
        <taxon>Rhizophagus</taxon>
    </lineage>
</organism>
<dbReference type="Proteomes" id="UP000234323">
    <property type="component" value="Unassembled WGS sequence"/>
</dbReference>
<keyword evidence="2" id="KW-1185">Reference proteome</keyword>
<dbReference type="VEuPathDB" id="FungiDB:RhiirFUN_023597"/>
<name>A0A2I1G3I5_9GLOM</name>
<dbReference type="AlphaFoldDB" id="A0A2I1G3I5"/>